<dbReference type="AlphaFoldDB" id="A0A9D1LBS3"/>
<dbReference type="PANTHER" id="PTHR43761:SF1">
    <property type="entry name" value="D-ISOMER SPECIFIC 2-HYDROXYACID DEHYDROGENASE CATALYTIC DOMAIN-CONTAINING PROTEIN-RELATED"/>
    <property type="match status" value="1"/>
</dbReference>
<dbReference type="SUPFAM" id="SSF51735">
    <property type="entry name" value="NAD(P)-binding Rossmann-fold domains"/>
    <property type="match status" value="1"/>
</dbReference>
<dbReference type="Pfam" id="PF02826">
    <property type="entry name" value="2-Hacid_dh_C"/>
    <property type="match status" value="1"/>
</dbReference>
<dbReference type="GO" id="GO:0051287">
    <property type="term" value="F:NAD binding"/>
    <property type="evidence" value="ECO:0007669"/>
    <property type="project" value="InterPro"/>
</dbReference>
<evidence type="ECO:0000259" key="5">
    <source>
        <dbReference type="Pfam" id="PF00389"/>
    </source>
</evidence>
<evidence type="ECO:0000256" key="1">
    <source>
        <dbReference type="ARBA" id="ARBA00005854"/>
    </source>
</evidence>
<dbReference type="Gene3D" id="3.40.50.720">
    <property type="entry name" value="NAD(P)-binding Rossmann-like Domain"/>
    <property type="match status" value="2"/>
</dbReference>
<evidence type="ECO:0000313" key="7">
    <source>
        <dbReference type="EMBL" id="HIU30518.1"/>
    </source>
</evidence>
<dbReference type="Proteomes" id="UP000824089">
    <property type="component" value="Unassembled WGS sequence"/>
</dbReference>
<dbReference type="PROSITE" id="PS00671">
    <property type="entry name" value="D_2_HYDROXYACID_DH_3"/>
    <property type="match status" value="1"/>
</dbReference>
<comment type="similarity">
    <text evidence="1 4">Belongs to the D-isomer specific 2-hydroxyacid dehydrogenase family.</text>
</comment>
<proteinExistence type="inferred from homology"/>
<dbReference type="SUPFAM" id="SSF52283">
    <property type="entry name" value="Formate/glycerate dehydrogenase catalytic domain-like"/>
    <property type="match status" value="1"/>
</dbReference>
<dbReference type="EMBL" id="DVMM01000212">
    <property type="protein sequence ID" value="HIU30518.1"/>
    <property type="molecule type" value="Genomic_DNA"/>
</dbReference>
<reference evidence="7" key="2">
    <citation type="journal article" date="2021" name="PeerJ">
        <title>Extensive microbial diversity within the chicken gut microbiome revealed by metagenomics and culture.</title>
        <authorList>
            <person name="Gilroy R."/>
            <person name="Ravi A."/>
            <person name="Getino M."/>
            <person name="Pursley I."/>
            <person name="Horton D.L."/>
            <person name="Alikhan N.F."/>
            <person name="Baker D."/>
            <person name="Gharbi K."/>
            <person name="Hall N."/>
            <person name="Watson M."/>
            <person name="Adriaenssens E.M."/>
            <person name="Foster-Nyarko E."/>
            <person name="Jarju S."/>
            <person name="Secka A."/>
            <person name="Antonio M."/>
            <person name="Oren A."/>
            <person name="Chaudhuri R.R."/>
            <person name="La Ragione R."/>
            <person name="Hildebrand F."/>
            <person name="Pallen M.J."/>
        </authorList>
    </citation>
    <scope>NUCLEOTIDE SEQUENCE</scope>
    <source>
        <strain evidence="7">CHK195-4489</strain>
    </source>
</reference>
<accession>A0A9D1LBS3</accession>
<dbReference type="FunFam" id="3.40.50.720:FF:000203">
    <property type="entry name" value="D-3-phosphoglycerate dehydrogenase (SerA)"/>
    <property type="match status" value="1"/>
</dbReference>
<feature type="domain" description="D-isomer specific 2-hydroxyacid dehydrogenase NAD-binding" evidence="6">
    <location>
        <begin position="107"/>
        <end position="284"/>
    </location>
</feature>
<dbReference type="Pfam" id="PF00389">
    <property type="entry name" value="2-Hacid_dh"/>
    <property type="match status" value="1"/>
</dbReference>
<dbReference type="InterPro" id="IPR006139">
    <property type="entry name" value="D-isomer_2_OHA_DH_cat_dom"/>
</dbReference>
<reference evidence="7" key="1">
    <citation type="submission" date="2020-10" db="EMBL/GenBank/DDBJ databases">
        <authorList>
            <person name="Gilroy R."/>
        </authorList>
    </citation>
    <scope>NUCLEOTIDE SEQUENCE</scope>
    <source>
        <strain evidence="7">CHK195-4489</strain>
    </source>
</reference>
<dbReference type="PROSITE" id="PS00670">
    <property type="entry name" value="D_2_HYDROXYACID_DH_2"/>
    <property type="match status" value="1"/>
</dbReference>
<comment type="caution">
    <text evidence="7">The sequence shown here is derived from an EMBL/GenBank/DDBJ whole genome shotgun (WGS) entry which is preliminary data.</text>
</comment>
<evidence type="ECO:0000256" key="3">
    <source>
        <dbReference type="ARBA" id="ARBA00023027"/>
    </source>
</evidence>
<dbReference type="PANTHER" id="PTHR43761">
    <property type="entry name" value="D-ISOMER SPECIFIC 2-HYDROXYACID DEHYDROGENASE FAMILY PROTEIN (AFU_ORTHOLOGUE AFUA_1G13630)"/>
    <property type="match status" value="1"/>
</dbReference>
<name>A0A9D1LBS3_9CLOT</name>
<evidence type="ECO:0000313" key="8">
    <source>
        <dbReference type="Proteomes" id="UP000824089"/>
    </source>
</evidence>
<evidence type="ECO:0000259" key="6">
    <source>
        <dbReference type="Pfam" id="PF02826"/>
    </source>
</evidence>
<evidence type="ECO:0000256" key="2">
    <source>
        <dbReference type="ARBA" id="ARBA00023002"/>
    </source>
</evidence>
<keyword evidence="3" id="KW-0520">NAD</keyword>
<protein>
    <submittedName>
        <fullName evidence="7">D-2-hydroxyacid dehydrogenase</fullName>
    </submittedName>
</protein>
<dbReference type="InterPro" id="IPR050418">
    <property type="entry name" value="D-iso_2-hydroxyacid_DH_PdxB"/>
</dbReference>
<sequence length="321" mass="35181">MRLTVLDRCTVTRGDISLDELERFGELKIYDVIPENRLAETIRDADAVICNKAKITADVMAQCPHLKYVGLFATGYDNVDIREAARRGIVVCNAPGYSTDSVAQHTFSLLLNLASNTVAYNASVHSGDWMRSSVFTYLKYPITEISGKKLGIVGYGAIGRAVAELGRAFGMLPLIHTRTVPAACPYPVVSFDTLLAESDFITLHCPLNDQTRHLIDAAAISKMKKTAYLINTSRGGVIEEEALAEALHAGRLAGAGIDVLAEEPMRHDHPYFSAPNCIITPHIAWASTEARRRLIKLVCENLDAFLRGSPVNNVARKELIE</sequence>
<dbReference type="CDD" id="cd12162">
    <property type="entry name" value="2-Hacid_dh_4"/>
    <property type="match status" value="1"/>
</dbReference>
<evidence type="ECO:0000256" key="4">
    <source>
        <dbReference type="RuleBase" id="RU003719"/>
    </source>
</evidence>
<feature type="domain" description="D-isomer specific 2-hydroxyacid dehydrogenase catalytic" evidence="5">
    <location>
        <begin position="19"/>
        <end position="314"/>
    </location>
</feature>
<dbReference type="GO" id="GO:0016616">
    <property type="term" value="F:oxidoreductase activity, acting on the CH-OH group of donors, NAD or NADP as acceptor"/>
    <property type="evidence" value="ECO:0007669"/>
    <property type="project" value="InterPro"/>
</dbReference>
<dbReference type="InterPro" id="IPR036291">
    <property type="entry name" value="NAD(P)-bd_dom_sf"/>
</dbReference>
<dbReference type="InterPro" id="IPR006140">
    <property type="entry name" value="D-isomer_DH_NAD-bd"/>
</dbReference>
<keyword evidence="2 4" id="KW-0560">Oxidoreductase</keyword>
<dbReference type="InterPro" id="IPR029753">
    <property type="entry name" value="D-isomer_DH_CS"/>
</dbReference>
<organism evidence="7 8">
    <name type="scientific">Candidatus Egerieisoma faecipullorum</name>
    <dbReference type="NCBI Taxonomy" id="2840963"/>
    <lineage>
        <taxon>Bacteria</taxon>
        <taxon>Bacillati</taxon>
        <taxon>Bacillota</taxon>
        <taxon>Clostridia</taxon>
        <taxon>Eubacteriales</taxon>
        <taxon>Clostridiaceae</taxon>
        <taxon>Clostridiaceae incertae sedis</taxon>
        <taxon>Candidatus Egerieisoma</taxon>
    </lineage>
</organism>
<gene>
    <name evidence="7" type="ORF">IAD50_09525</name>
</gene>